<dbReference type="RefSeq" id="WP_002656940.1">
    <property type="nucleotide sequence ID" value="NZ_JH719942.1"/>
</dbReference>
<dbReference type="OrthoDB" id="1145220at2"/>
<dbReference type="InterPro" id="IPR011992">
    <property type="entry name" value="EF-hand-dom_pair"/>
</dbReference>
<dbReference type="SUPFAM" id="SSF47473">
    <property type="entry name" value="EF-hand"/>
    <property type="match status" value="1"/>
</dbReference>
<feature type="domain" description="EF-hand" evidence="3">
    <location>
        <begin position="49"/>
        <end position="84"/>
    </location>
</feature>
<dbReference type="PROSITE" id="PS50222">
    <property type="entry name" value="EF_HAND_2"/>
    <property type="match status" value="1"/>
</dbReference>
<gene>
    <name evidence="4" type="ORF">SapgrDRAFT_0422</name>
</gene>
<evidence type="ECO:0000313" key="4">
    <source>
        <dbReference type="EMBL" id="EJF52168.1"/>
    </source>
</evidence>
<dbReference type="Proteomes" id="UP000005113">
    <property type="component" value="Unassembled WGS sequence"/>
</dbReference>
<name>J1I1P5_9BACT</name>
<feature type="region of interest" description="Disordered" evidence="1">
    <location>
        <begin position="66"/>
        <end position="92"/>
    </location>
</feature>
<keyword evidence="2" id="KW-0732">Signal</keyword>
<dbReference type="HOGENOM" id="CLU_167475_0_0_10"/>
<sequence>MKTLMMAVSFAFIALNCNAQRGERKAPPTTEEVFEQMDANQDGLLAESEVKGPLKKGFATIDANQDGFISPEELENAPKPEKKKRARGRRED</sequence>
<feature type="compositionally biased region" description="Basic residues" evidence="1">
    <location>
        <begin position="81"/>
        <end position="92"/>
    </location>
</feature>
<organism evidence="4 5">
    <name type="scientific">Saprospira grandis DSM 2844</name>
    <dbReference type="NCBI Taxonomy" id="694433"/>
    <lineage>
        <taxon>Bacteria</taxon>
        <taxon>Pseudomonadati</taxon>
        <taxon>Bacteroidota</taxon>
        <taxon>Saprospiria</taxon>
        <taxon>Saprospirales</taxon>
        <taxon>Saprospiraceae</taxon>
        <taxon>Saprospira</taxon>
    </lineage>
</organism>
<protein>
    <recommendedName>
        <fullName evidence="3">EF-hand domain-containing protein</fullName>
    </recommendedName>
</protein>
<evidence type="ECO:0000313" key="5">
    <source>
        <dbReference type="Proteomes" id="UP000005113"/>
    </source>
</evidence>
<evidence type="ECO:0000256" key="1">
    <source>
        <dbReference type="SAM" id="MobiDB-lite"/>
    </source>
</evidence>
<reference evidence="5" key="1">
    <citation type="journal article" date="2012" name="Stand. Genomic Sci.">
        <title>Permanent draft genome sequence of the gliding predator Saprospira grandis strain Sa g1 (= HR1).</title>
        <authorList>
            <person name="Mavromatis K."/>
            <person name="Chertkov O."/>
            <person name="Lapidus A."/>
            <person name="Nolan M."/>
            <person name="Lucas S."/>
            <person name="Tice H."/>
            <person name="Del Rio T.G."/>
            <person name="Cheng J.F."/>
            <person name="Han C."/>
            <person name="Tapia R."/>
            <person name="Bruce D."/>
            <person name="Goodwin L.A."/>
            <person name="Pitluck S."/>
            <person name="Huntemann M."/>
            <person name="Liolios K."/>
            <person name="Pagani I."/>
            <person name="Ivanova N."/>
            <person name="Mikhailova N."/>
            <person name="Pati A."/>
            <person name="Chen A."/>
            <person name="Palaniappan K."/>
            <person name="Land M."/>
            <person name="Brambilla E.M."/>
            <person name="Rohde M."/>
            <person name="Spring S."/>
            <person name="Goker M."/>
            <person name="Detter J.C."/>
            <person name="Bristow J."/>
            <person name="Eisen J.A."/>
            <person name="Markowitz V."/>
            <person name="Hugenholtz P."/>
            <person name="Kyrpides N.C."/>
            <person name="Klenk H.P."/>
            <person name="Woyke T."/>
        </authorList>
    </citation>
    <scope>NUCLEOTIDE SEQUENCE [LARGE SCALE GENOMIC DNA]</scope>
    <source>
        <strain evidence="5">DSM 2844</strain>
    </source>
</reference>
<proteinExistence type="predicted"/>
<dbReference type="Pfam" id="PF13202">
    <property type="entry name" value="EF-hand_5"/>
    <property type="match status" value="2"/>
</dbReference>
<evidence type="ECO:0000259" key="3">
    <source>
        <dbReference type="PROSITE" id="PS50222"/>
    </source>
</evidence>
<feature type="signal peptide" evidence="2">
    <location>
        <begin position="1"/>
        <end position="19"/>
    </location>
</feature>
<dbReference type="PROSITE" id="PS00018">
    <property type="entry name" value="EF_HAND_1"/>
    <property type="match status" value="1"/>
</dbReference>
<feature type="chain" id="PRO_5003743908" description="EF-hand domain-containing protein" evidence="2">
    <location>
        <begin position="20"/>
        <end position="92"/>
    </location>
</feature>
<dbReference type="InterPro" id="IPR002048">
    <property type="entry name" value="EF_hand_dom"/>
</dbReference>
<dbReference type="GO" id="GO:0005509">
    <property type="term" value="F:calcium ion binding"/>
    <property type="evidence" value="ECO:0007669"/>
    <property type="project" value="InterPro"/>
</dbReference>
<dbReference type="AlphaFoldDB" id="J1I1P5"/>
<dbReference type="EMBL" id="JH719942">
    <property type="protein sequence ID" value="EJF52168.1"/>
    <property type="molecule type" value="Genomic_DNA"/>
</dbReference>
<dbReference type="Gene3D" id="1.10.238.10">
    <property type="entry name" value="EF-hand"/>
    <property type="match status" value="1"/>
</dbReference>
<dbReference type="InterPro" id="IPR018247">
    <property type="entry name" value="EF_Hand_1_Ca_BS"/>
</dbReference>
<accession>J1I1P5</accession>
<evidence type="ECO:0000256" key="2">
    <source>
        <dbReference type="SAM" id="SignalP"/>
    </source>
</evidence>